<comment type="caution">
    <text evidence="12">The sequence shown here is derived from an EMBL/GenBank/DDBJ whole genome shotgun (WGS) entry which is preliminary data.</text>
</comment>
<dbReference type="FunFam" id="3.90.1150.10:FF:000025">
    <property type="entry name" value="Glycine cleavage system P protein"/>
    <property type="match status" value="1"/>
</dbReference>
<evidence type="ECO:0000313" key="13">
    <source>
        <dbReference type="Proteomes" id="UP000265798"/>
    </source>
</evidence>
<feature type="domain" description="Glycine cleavage system P-protein N-terminal" evidence="10">
    <location>
        <begin position="466"/>
        <end position="744"/>
    </location>
</feature>
<evidence type="ECO:0000259" key="11">
    <source>
        <dbReference type="Pfam" id="PF21478"/>
    </source>
</evidence>
<evidence type="ECO:0000256" key="7">
    <source>
        <dbReference type="ARBA" id="ARBA00049026"/>
    </source>
</evidence>
<dbReference type="FunFam" id="3.90.1150.10:FF:000007">
    <property type="entry name" value="Glycine dehydrogenase (decarboxylating), mitochondrial"/>
    <property type="match status" value="1"/>
</dbReference>
<dbReference type="InterPro" id="IPR015421">
    <property type="entry name" value="PyrdxlP-dep_Trfase_major"/>
</dbReference>
<name>A0A396ZDT4_9LEPT</name>
<dbReference type="Proteomes" id="UP000265798">
    <property type="component" value="Unassembled WGS sequence"/>
</dbReference>
<gene>
    <name evidence="8 12" type="primary">gcvP</name>
    <name evidence="12" type="ORF">DLM75_01245</name>
</gene>
<dbReference type="PANTHER" id="PTHR11773:SF1">
    <property type="entry name" value="GLYCINE DEHYDROGENASE (DECARBOXYLATING), MITOCHONDRIAL"/>
    <property type="match status" value="1"/>
</dbReference>
<dbReference type="Gene3D" id="3.40.640.10">
    <property type="entry name" value="Type I PLP-dependent aspartate aminotransferase-like (Major domain)"/>
    <property type="match status" value="2"/>
</dbReference>
<dbReference type="GO" id="GO:0016594">
    <property type="term" value="F:glycine binding"/>
    <property type="evidence" value="ECO:0007669"/>
    <property type="project" value="TreeGrafter"/>
</dbReference>
<comment type="function">
    <text evidence="2 8">The glycine cleavage system catalyzes the degradation of glycine. The P protein binds the alpha-amino group of glycine through its pyridoxal phosphate cofactor; CO(2) is released and the remaining methylamine moiety is then transferred to the lipoamide cofactor of the H protein.</text>
</comment>
<accession>A0A396ZDT4</accession>
<evidence type="ECO:0000256" key="9">
    <source>
        <dbReference type="PIRSR" id="PIRSR603437-50"/>
    </source>
</evidence>
<dbReference type="InterPro" id="IPR020581">
    <property type="entry name" value="GDC_P"/>
</dbReference>
<dbReference type="RefSeq" id="WP_118966748.1">
    <property type="nucleotide sequence ID" value="NZ_QHCT01000001.1"/>
</dbReference>
<dbReference type="Gene3D" id="3.90.1150.10">
    <property type="entry name" value="Aspartate Aminotransferase, domain 1"/>
    <property type="match status" value="2"/>
</dbReference>
<dbReference type="GO" id="GO:0019464">
    <property type="term" value="P:glycine decarboxylation via glycine cleavage system"/>
    <property type="evidence" value="ECO:0007669"/>
    <property type="project" value="UniProtKB-UniRule"/>
</dbReference>
<evidence type="ECO:0000313" key="12">
    <source>
        <dbReference type="EMBL" id="RHX91897.1"/>
    </source>
</evidence>
<evidence type="ECO:0000256" key="5">
    <source>
        <dbReference type="ARBA" id="ARBA00023002"/>
    </source>
</evidence>
<evidence type="ECO:0000256" key="2">
    <source>
        <dbReference type="ARBA" id="ARBA00003788"/>
    </source>
</evidence>
<evidence type="ECO:0000256" key="4">
    <source>
        <dbReference type="ARBA" id="ARBA00022898"/>
    </source>
</evidence>
<dbReference type="NCBIfam" id="TIGR00461">
    <property type="entry name" value="gcvP"/>
    <property type="match status" value="1"/>
</dbReference>
<feature type="domain" description="Glycine dehydrogenase C-terminal" evidence="11">
    <location>
        <begin position="785"/>
        <end position="906"/>
    </location>
</feature>
<evidence type="ECO:0000256" key="8">
    <source>
        <dbReference type="HAMAP-Rule" id="MF_00711"/>
    </source>
</evidence>
<evidence type="ECO:0000256" key="6">
    <source>
        <dbReference type="ARBA" id="ARBA00046415"/>
    </source>
</evidence>
<evidence type="ECO:0000256" key="3">
    <source>
        <dbReference type="ARBA" id="ARBA00010756"/>
    </source>
</evidence>
<dbReference type="GO" id="GO:0005960">
    <property type="term" value="C:glycine cleavage complex"/>
    <property type="evidence" value="ECO:0007669"/>
    <property type="project" value="TreeGrafter"/>
</dbReference>
<keyword evidence="5 8" id="KW-0560">Oxidoreductase</keyword>
<organism evidence="12 13">
    <name type="scientific">Leptospira stimsonii</name>
    <dbReference type="NCBI Taxonomy" id="2202203"/>
    <lineage>
        <taxon>Bacteria</taxon>
        <taxon>Pseudomonadati</taxon>
        <taxon>Spirochaetota</taxon>
        <taxon>Spirochaetia</taxon>
        <taxon>Leptospirales</taxon>
        <taxon>Leptospiraceae</taxon>
        <taxon>Leptospira</taxon>
    </lineage>
</organism>
<evidence type="ECO:0000256" key="1">
    <source>
        <dbReference type="ARBA" id="ARBA00001933"/>
    </source>
</evidence>
<comment type="cofactor">
    <cofactor evidence="1 8 9">
        <name>pyridoxal 5'-phosphate</name>
        <dbReference type="ChEBI" id="CHEBI:597326"/>
    </cofactor>
</comment>
<dbReference type="CDD" id="cd00613">
    <property type="entry name" value="GDC-P"/>
    <property type="match status" value="2"/>
</dbReference>
<dbReference type="GO" id="GO:0004375">
    <property type="term" value="F:glycine dehydrogenase (decarboxylating) activity"/>
    <property type="evidence" value="ECO:0007669"/>
    <property type="project" value="UniProtKB-EC"/>
</dbReference>
<dbReference type="InterPro" id="IPR015422">
    <property type="entry name" value="PyrdxlP-dep_Trfase_small"/>
</dbReference>
<dbReference type="FunFam" id="3.40.640.10:FF:000007">
    <property type="entry name" value="glycine dehydrogenase (Decarboxylating), mitochondrial"/>
    <property type="match status" value="1"/>
</dbReference>
<comment type="similarity">
    <text evidence="3 8">Belongs to the GcvP family.</text>
</comment>
<dbReference type="FunFam" id="3.40.640.10:FF:000005">
    <property type="entry name" value="Glycine dehydrogenase (decarboxylating), mitochondrial"/>
    <property type="match status" value="1"/>
</dbReference>
<dbReference type="GO" id="GO:0005829">
    <property type="term" value="C:cytosol"/>
    <property type="evidence" value="ECO:0007669"/>
    <property type="project" value="TreeGrafter"/>
</dbReference>
<reference evidence="13" key="1">
    <citation type="submission" date="2018-05" db="EMBL/GenBank/DDBJ databases">
        <title>Leptospira yasudae sp. nov. and Leptospira stimsonii sp. nov., two pathogenic species of the genus Leptospira isolated from environmental sources.</title>
        <authorList>
            <person name="Casanovas-Massana A."/>
            <person name="Hamond C."/>
            <person name="Santos L.A."/>
            <person name="Hacker K.P."/>
            <person name="Balassiano I."/>
            <person name="Medeiros M.A."/>
            <person name="Reis M.G."/>
            <person name="Ko A.I."/>
            <person name="Wunder E.A."/>
        </authorList>
    </citation>
    <scope>NUCLEOTIDE SEQUENCE [LARGE SCALE GENOMIC DNA]</scope>
    <source>
        <strain evidence="13">Yale</strain>
    </source>
</reference>
<dbReference type="Pfam" id="PF21478">
    <property type="entry name" value="GcvP2_C"/>
    <property type="match status" value="1"/>
</dbReference>
<dbReference type="NCBIfam" id="NF003346">
    <property type="entry name" value="PRK04366.1"/>
    <property type="match status" value="1"/>
</dbReference>
<dbReference type="PANTHER" id="PTHR11773">
    <property type="entry name" value="GLYCINE DEHYDROGENASE, DECARBOXYLATING"/>
    <property type="match status" value="1"/>
</dbReference>
<feature type="domain" description="Glycine cleavage system P-protein N-terminal" evidence="10">
    <location>
        <begin position="26"/>
        <end position="451"/>
    </location>
</feature>
<comment type="subunit">
    <text evidence="6">Homodimer. The glycine cleavage system is composed of four proteins: P, T, L and H.</text>
</comment>
<dbReference type="InterPro" id="IPR015424">
    <property type="entry name" value="PyrdxlP-dep_Trfase"/>
</dbReference>
<feature type="modified residue" description="N6-(pyridoxal phosphate)lysine" evidence="8 9">
    <location>
        <position position="713"/>
    </location>
</feature>
<dbReference type="GO" id="GO:0030170">
    <property type="term" value="F:pyridoxal phosphate binding"/>
    <property type="evidence" value="ECO:0007669"/>
    <property type="project" value="TreeGrafter"/>
</dbReference>
<evidence type="ECO:0000259" key="10">
    <source>
        <dbReference type="Pfam" id="PF02347"/>
    </source>
</evidence>
<sequence length="964" mass="105707">MNSTLQNQSKQNLIKVGIDPLDSFPRRHIGPDPEQIGVMLKELGLSSLEELIEKAVPAGIRLKKPLDLPKASTEHKILQDLKTIASQNQVFRSYIGAGYNSCVIPGVIQRNILENPGWYTAYTPYQAEISQGRLEALLNFQTMIIDLTGLEISNASLLDEGTAAAEAMFLAYSVRKNETAKKFFVSELCHPQTIDVVVTRANPLGIEVQIGNHETVELNEDFFGVLLQYPATDGKIIDYTSFIQKAHNVGSIATIAADLLSLTILKSPGEMGADIAVGSSQRFGLPLGYGGPHAGFFATKDEFKRSMPGRLIGVSKDSQGNPGLRLSLQTREQHIRRDKATSNICTAQVLLAVISSMYAIYHGPEGLKNIATRIHRFTSILSKGLKSAGFAISEHSSFDTITVQAGNKSKEILQKALSKKINLRQYNDGRIGIALDETVNTEDLQDLFEIFGIKNAEIEKNFSNSDTIPDSLKRTSSYLTHPVFQSHHTETKMLRYIRKLESRDLSLTTSMIPLGSCTMKLNATTEMYPVTWPEFGAIHPFAPADQAKGYKVIFEQLEKWLCEITGFAGVSLQPNAGSQGEYAGLLAIRRYHESRKESHKNVCLIPISAHGTNPASAAMAGFKVVVVSCDPNGNIDLEDLKSKAEEHKDDLAALMITYPSTHGVFEESVKEICAIVHAHGGQVYMDGANMNAQVGLTSPGEIGADVCHLNLHKTFCIPHGGGGPGVGPIGVAKHLVPFLPGHVLVDNTTGNEHGAVSAAPWGSASIVLISWTYIILMGAEGLANATKTSILNANYIAKRLEKAFPVLYKGKNGFVAHECILDVRPFKKTAGIEVEDVAKRLIDYGFHAPTMSFPVPGTLMIEPTESESLEELDRFCEAMLFIHQEILDVQNGVLDKTDNPLKNSPHTAAMVTSDRWDHLYPRERAGYPAPWTKEHKFWPYVGRVDNVYGDRNLVCSCLPIESYQ</sequence>
<dbReference type="InterPro" id="IPR049315">
    <property type="entry name" value="GDC-P_N"/>
</dbReference>
<dbReference type="Pfam" id="PF02347">
    <property type="entry name" value="GDC-P"/>
    <property type="match status" value="2"/>
</dbReference>
<dbReference type="AlphaFoldDB" id="A0A396ZDT4"/>
<dbReference type="EC" id="1.4.4.2" evidence="8"/>
<dbReference type="SUPFAM" id="SSF53383">
    <property type="entry name" value="PLP-dependent transferases"/>
    <property type="match status" value="2"/>
</dbReference>
<dbReference type="EMBL" id="QHCT01000001">
    <property type="protein sequence ID" value="RHX91897.1"/>
    <property type="molecule type" value="Genomic_DNA"/>
</dbReference>
<dbReference type="InterPro" id="IPR049316">
    <property type="entry name" value="GDC-P_C"/>
</dbReference>
<dbReference type="HAMAP" id="MF_00711">
    <property type="entry name" value="GcvP"/>
    <property type="match status" value="1"/>
</dbReference>
<comment type="catalytic activity">
    <reaction evidence="7 8">
        <text>N(6)-[(R)-lipoyl]-L-lysyl-[glycine-cleavage complex H protein] + glycine + H(+) = N(6)-[(R)-S(8)-aminomethyldihydrolipoyl]-L-lysyl-[glycine-cleavage complex H protein] + CO2</text>
        <dbReference type="Rhea" id="RHEA:24304"/>
        <dbReference type="Rhea" id="RHEA-COMP:10494"/>
        <dbReference type="Rhea" id="RHEA-COMP:10495"/>
        <dbReference type="ChEBI" id="CHEBI:15378"/>
        <dbReference type="ChEBI" id="CHEBI:16526"/>
        <dbReference type="ChEBI" id="CHEBI:57305"/>
        <dbReference type="ChEBI" id="CHEBI:83099"/>
        <dbReference type="ChEBI" id="CHEBI:83143"/>
        <dbReference type="EC" id="1.4.4.2"/>
    </reaction>
</comment>
<protein>
    <recommendedName>
        <fullName evidence="8">Glycine dehydrogenase (decarboxylating)</fullName>
        <ecNumber evidence="8">1.4.4.2</ecNumber>
    </recommendedName>
    <alternativeName>
        <fullName evidence="8">Glycine cleavage system P-protein</fullName>
    </alternativeName>
    <alternativeName>
        <fullName evidence="8">Glycine decarboxylase</fullName>
    </alternativeName>
    <alternativeName>
        <fullName evidence="8">Glycine dehydrogenase (aminomethyl-transferring)</fullName>
    </alternativeName>
</protein>
<keyword evidence="4 8" id="KW-0663">Pyridoxal phosphate</keyword>
<dbReference type="InterPro" id="IPR003437">
    <property type="entry name" value="GcvP"/>
</dbReference>
<proteinExistence type="inferred from homology"/>
<dbReference type="OrthoDB" id="9801272at2"/>